<dbReference type="InterPro" id="IPR036983">
    <property type="entry name" value="AIM24_sf"/>
</dbReference>
<proteinExistence type="inferred from homology"/>
<comment type="similarity">
    <text evidence="1">Belongs to the AIM24 family.</text>
</comment>
<evidence type="ECO:0000313" key="4">
    <source>
        <dbReference type="Proteomes" id="UP001408356"/>
    </source>
</evidence>
<evidence type="ECO:0000313" key="3">
    <source>
        <dbReference type="EMBL" id="KAK9424413.1"/>
    </source>
</evidence>
<organism evidence="3 4">
    <name type="scientific">Seiridium unicorne</name>
    <dbReference type="NCBI Taxonomy" id="138068"/>
    <lineage>
        <taxon>Eukaryota</taxon>
        <taxon>Fungi</taxon>
        <taxon>Dikarya</taxon>
        <taxon>Ascomycota</taxon>
        <taxon>Pezizomycotina</taxon>
        <taxon>Sordariomycetes</taxon>
        <taxon>Xylariomycetidae</taxon>
        <taxon>Amphisphaeriales</taxon>
        <taxon>Sporocadaceae</taxon>
        <taxon>Seiridium</taxon>
    </lineage>
</organism>
<feature type="compositionally biased region" description="Polar residues" evidence="2">
    <location>
        <begin position="49"/>
        <end position="64"/>
    </location>
</feature>
<dbReference type="NCBIfam" id="TIGR00266">
    <property type="entry name" value="TIGR00266 family protein"/>
    <property type="match status" value="1"/>
</dbReference>
<reference evidence="3 4" key="1">
    <citation type="journal article" date="2024" name="J. Plant Pathol.">
        <title>Sequence and assembly of the genome of Seiridium unicorne, isolate CBS 538.82, causal agent of cypress canker disease.</title>
        <authorList>
            <person name="Scali E."/>
            <person name="Rocca G.D."/>
            <person name="Danti R."/>
            <person name="Garbelotto M."/>
            <person name="Barberini S."/>
            <person name="Baroncelli R."/>
            <person name="Emiliani G."/>
        </authorList>
    </citation>
    <scope>NUCLEOTIDE SEQUENCE [LARGE SCALE GENOMIC DNA]</scope>
    <source>
        <strain evidence="3 4">BM-138-508</strain>
    </source>
</reference>
<feature type="region of interest" description="Disordered" evidence="2">
    <location>
        <begin position="1"/>
        <end position="20"/>
    </location>
</feature>
<dbReference type="SUPFAM" id="SSF51219">
    <property type="entry name" value="TRAP-like"/>
    <property type="match status" value="1"/>
</dbReference>
<name>A0ABR2VBY7_9PEZI</name>
<dbReference type="Proteomes" id="UP001408356">
    <property type="component" value="Unassembled WGS sequence"/>
</dbReference>
<feature type="compositionally biased region" description="Pro residues" evidence="2">
    <location>
        <begin position="98"/>
        <end position="109"/>
    </location>
</feature>
<feature type="region of interest" description="Disordered" evidence="2">
    <location>
        <begin position="39"/>
        <end position="240"/>
    </location>
</feature>
<keyword evidence="1" id="KW-0496">Mitochondrion</keyword>
<gene>
    <name evidence="3" type="ORF">SUNI508_13653</name>
</gene>
<feature type="compositionally biased region" description="Low complexity" evidence="2">
    <location>
        <begin position="110"/>
        <end position="119"/>
    </location>
</feature>
<dbReference type="InterPro" id="IPR016031">
    <property type="entry name" value="Trp_RNA-bd_attenuator-like_dom"/>
</dbReference>
<feature type="compositionally biased region" description="Low complexity" evidence="2">
    <location>
        <begin position="213"/>
        <end position="233"/>
    </location>
</feature>
<dbReference type="PANTHER" id="PTHR43657">
    <property type="entry name" value="TRYPTOPHAN RNA-BINDING ATTENUATOR PROTEIN-LIKE PROTEIN"/>
    <property type="match status" value="1"/>
</dbReference>
<dbReference type="EMBL" id="JARVKF010000039">
    <property type="protein sequence ID" value="KAK9424413.1"/>
    <property type="molecule type" value="Genomic_DNA"/>
</dbReference>
<protein>
    <recommendedName>
        <fullName evidence="1">Altered inheritance of mitochondria protein 24, mitochondrial</fullName>
    </recommendedName>
</protein>
<feature type="compositionally biased region" description="Polar residues" evidence="2">
    <location>
        <begin position="196"/>
        <end position="212"/>
    </location>
</feature>
<comment type="caution">
    <text evidence="3">The sequence shown here is derived from an EMBL/GenBank/DDBJ whole genome shotgun (WGS) entry which is preliminary data.</text>
</comment>
<accession>A0ABR2VBY7</accession>
<dbReference type="Gene3D" id="3.60.160.10">
    <property type="entry name" value="Mitochondrial biogenesis AIM24"/>
    <property type="match status" value="1"/>
</dbReference>
<evidence type="ECO:0000256" key="1">
    <source>
        <dbReference type="RuleBase" id="RU363045"/>
    </source>
</evidence>
<keyword evidence="4" id="KW-1185">Reference proteome</keyword>
<dbReference type="Pfam" id="PF01987">
    <property type="entry name" value="AIM24"/>
    <property type="match status" value="1"/>
</dbReference>
<evidence type="ECO:0000256" key="2">
    <source>
        <dbReference type="SAM" id="MobiDB-lite"/>
    </source>
</evidence>
<dbReference type="PANTHER" id="PTHR43657:SF1">
    <property type="entry name" value="ALTERED INHERITANCE OF MITOCHONDRIA PROTEIN 24, MITOCHONDRIAL"/>
    <property type="match status" value="1"/>
</dbReference>
<comment type="subcellular location">
    <subcellularLocation>
        <location evidence="1">Mitochondrion</location>
    </subcellularLocation>
</comment>
<dbReference type="InterPro" id="IPR002838">
    <property type="entry name" value="AIM24"/>
</dbReference>
<feature type="compositionally biased region" description="Pro residues" evidence="2">
    <location>
        <begin position="120"/>
        <end position="135"/>
    </location>
</feature>
<sequence>MRRELQVKEGAQSKSFPFSSAQHSENYIVVLFAVGSNPVHHYTRPEYNKTPSRSSTAKQGSQKSYPPPPTSPPANQSKFYPPPPGTPSFAPPQAQSYPSPPQQSYPTPPSQQQQHQQKNYPPPPSQQTASSPPPIQTGTPVNYPRPPSAAQHANLPYRDGGAATPPGKPFSGPPGYDQAAPGAGEGYPQEKGRHSGQGSVDLSRHPSTLSQLPQQSPAGPSSAVSGGSQPQGAHSTTVDDVGTFNGGSYRISHRDCNTIITIQLAMGCPLDAKPGVLIAMSPTITLKGEYKFSMKKLVAGGEAGHSTFIGPGELLLAPSMLGDITTIRLGGNDSWSVSKDAFVCSTQGVVRDYKRQGLGKAMFSGEGLWVHKISGVGLMWITSFGAIIRKDLADGEKYIVDNGHLVAWNVKYIMERVASGGIMAGFASGEGLVCKFTGPGTVFLQTRNPRAFSAYMTGNAAPP</sequence>
<feature type="compositionally biased region" description="Pro residues" evidence="2">
    <location>
        <begin position="80"/>
        <end position="90"/>
    </location>
</feature>